<proteinExistence type="predicted"/>
<dbReference type="EMBL" id="LCLU01000039">
    <property type="protein sequence ID" value="KKU20737.1"/>
    <property type="molecule type" value="Genomic_DNA"/>
</dbReference>
<dbReference type="InterPro" id="IPR029063">
    <property type="entry name" value="SAM-dependent_MTases_sf"/>
</dbReference>
<protein>
    <submittedName>
        <fullName evidence="1">Methyltransferase type 11</fullName>
    </submittedName>
</protein>
<dbReference type="AlphaFoldDB" id="A0A0G1NK77"/>
<keyword evidence="1" id="KW-0808">Transferase</keyword>
<keyword evidence="1" id="KW-0489">Methyltransferase</keyword>
<accession>A0A0G1NK77</accession>
<dbReference type="GO" id="GO:0032259">
    <property type="term" value="P:methylation"/>
    <property type="evidence" value="ECO:0007669"/>
    <property type="project" value="UniProtKB-KW"/>
</dbReference>
<dbReference type="Gene3D" id="3.40.50.150">
    <property type="entry name" value="Vaccinia Virus protein VP39"/>
    <property type="match status" value="1"/>
</dbReference>
<organism evidence="1 2">
    <name type="scientific">Candidatus Azambacteria bacterium GW2011_GWC1_46_13</name>
    <dbReference type="NCBI Taxonomy" id="1618619"/>
    <lineage>
        <taxon>Bacteria</taxon>
        <taxon>Candidatus Azamiibacteriota</taxon>
    </lineage>
</organism>
<comment type="caution">
    <text evidence="1">The sequence shown here is derived from an EMBL/GenBank/DDBJ whole genome shotgun (WGS) entry which is preliminary data.</text>
</comment>
<feature type="non-terminal residue" evidence="1">
    <location>
        <position position="46"/>
    </location>
</feature>
<dbReference type="Pfam" id="PF01135">
    <property type="entry name" value="PCMT"/>
    <property type="match status" value="1"/>
</dbReference>
<gene>
    <name evidence="1" type="ORF">UX33_C0039G0001</name>
</gene>
<reference evidence="1 2" key="1">
    <citation type="journal article" date="2015" name="Nature">
        <title>rRNA introns, odd ribosomes, and small enigmatic genomes across a large radiation of phyla.</title>
        <authorList>
            <person name="Brown C.T."/>
            <person name="Hug L.A."/>
            <person name="Thomas B.C."/>
            <person name="Sharon I."/>
            <person name="Castelle C.J."/>
            <person name="Singh A."/>
            <person name="Wilkins M.J."/>
            <person name="Williams K.H."/>
            <person name="Banfield J.F."/>
        </authorList>
    </citation>
    <scope>NUCLEOTIDE SEQUENCE [LARGE SCALE GENOMIC DNA]</scope>
</reference>
<evidence type="ECO:0000313" key="2">
    <source>
        <dbReference type="Proteomes" id="UP000034569"/>
    </source>
</evidence>
<dbReference type="Proteomes" id="UP000034569">
    <property type="component" value="Unassembled WGS sequence"/>
</dbReference>
<dbReference type="GO" id="GO:0008168">
    <property type="term" value="F:methyltransferase activity"/>
    <property type="evidence" value="ECO:0007669"/>
    <property type="project" value="UniProtKB-KW"/>
</dbReference>
<dbReference type="SUPFAM" id="SSF53335">
    <property type="entry name" value="S-adenosyl-L-methionine-dependent methyltransferases"/>
    <property type="match status" value="1"/>
</dbReference>
<sequence length="46" mass="5000">MEFIHPEEIIKQLDLKPGIKIADFGSGSGVFTILLAKAIAPEGKIY</sequence>
<name>A0A0G1NK77_9BACT</name>
<evidence type="ECO:0000313" key="1">
    <source>
        <dbReference type="EMBL" id="KKU20737.1"/>
    </source>
</evidence>